<dbReference type="PANTHER" id="PTHR22775:SF3">
    <property type="entry name" value="SORTING NEXIN-13"/>
    <property type="match status" value="1"/>
</dbReference>
<keyword evidence="4" id="KW-0472">Membrane</keyword>
<feature type="region of interest" description="Disordered" evidence="3">
    <location>
        <begin position="578"/>
        <end position="655"/>
    </location>
</feature>
<evidence type="ECO:0008006" key="10">
    <source>
        <dbReference type="Google" id="ProtNLM"/>
    </source>
</evidence>
<dbReference type="Gene3D" id="3.30.1520.10">
    <property type="entry name" value="Phox-like domain"/>
    <property type="match status" value="1"/>
</dbReference>
<comment type="similarity">
    <text evidence="1">Belongs to the sorting nexin family.</text>
</comment>
<dbReference type="SMART" id="SM00315">
    <property type="entry name" value="RGS"/>
    <property type="match status" value="1"/>
</dbReference>
<dbReference type="Pfam" id="PF08628">
    <property type="entry name" value="Nexin_C"/>
    <property type="match status" value="1"/>
</dbReference>
<dbReference type="Pfam" id="PF02194">
    <property type="entry name" value="PXA"/>
    <property type="match status" value="1"/>
</dbReference>
<reference evidence="8" key="1">
    <citation type="submission" date="2021-02" db="EMBL/GenBank/DDBJ databases">
        <title>Genome sequence Cadophora malorum strain M34.</title>
        <authorList>
            <person name="Stefanovic E."/>
            <person name="Vu D."/>
            <person name="Scully C."/>
            <person name="Dijksterhuis J."/>
            <person name="Roader J."/>
            <person name="Houbraken J."/>
        </authorList>
    </citation>
    <scope>NUCLEOTIDE SEQUENCE</scope>
    <source>
        <strain evidence="8">M34</strain>
    </source>
</reference>
<feature type="domain" description="PXA" evidence="7">
    <location>
        <begin position="102"/>
        <end position="291"/>
    </location>
</feature>
<dbReference type="CDD" id="cd06876">
    <property type="entry name" value="PX_MDM1p"/>
    <property type="match status" value="1"/>
</dbReference>
<feature type="compositionally biased region" description="Low complexity" evidence="3">
    <location>
        <begin position="713"/>
        <end position="723"/>
    </location>
</feature>
<protein>
    <recommendedName>
        <fullName evidence="10">Intermediate filament protein</fullName>
    </recommendedName>
</protein>
<dbReference type="AlphaFoldDB" id="A0A8H7W6V8"/>
<gene>
    <name evidence="8" type="ORF">IFR04_012324</name>
</gene>
<evidence type="ECO:0000256" key="4">
    <source>
        <dbReference type="SAM" id="Phobius"/>
    </source>
</evidence>
<feature type="region of interest" description="Disordered" evidence="3">
    <location>
        <begin position="708"/>
        <end position="732"/>
    </location>
</feature>
<evidence type="ECO:0000256" key="1">
    <source>
        <dbReference type="ARBA" id="ARBA00010883"/>
    </source>
</evidence>
<dbReference type="Proteomes" id="UP000664132">
    <property type="component" value="Unassembled WGS sequence"/>
</dbReference>
<keyword evidence="4" id="KW-0812">Transmembrane</keyword>
<comment type="caution">
    <text evidence="8">The sequence shown here is derived from an EMBL/GenBank/DDBJ whole genome shotgun (WGS) entry which is preliminary data.</text>
</comment>
<evidence type="ECO:0000256" key="2">
    <source>
        <dbReference type="SAM" id="Coils"/>
    </source>
</evidence>
<evidence type="ECO:0000259" key="5">
    <source>
        <dbReference type="PROSITE" id="PS50132"/>
    </source>
</evidence>
<feature type="region of interest" description="Disordered" evidence="3">
    <location>
        <begin position="797"/>
        <end position="820"/>
    </location>
</feature>
<dbReference type="SUPFAM" id="SSF64268">
    <property type="entry name" value="PX domain"/>
    <property type="match status" value="1"/>
</dbReference>
<organism evidence="8 9">
    <name type="scientific">Cadophora malorum</name>
    <dbReference type="NCBI Taxonomy" id="108018"/>
    <lineage>
        <taxon>Eukaryota</taxon>
        <taxon>Fungi</taxon>
        <taxon>Dikarya</taxon>
        <taxon>Ascomycota</taxon>
        <taxon>Pezizomycotina</taxon>
        <taxon>Leotiomycetes</taxon>
        <taxon>Helotiales</taxon>
        <taxon>Ploettnerulaceae</taxon>
        <taxon>Cadophora</taxon>
    </lineage>
</organism>
<dbReference type="SMART" id="SM00313">
    <property type="entry name" value="PXA"/>
    <property type="match status" value="1"/>
</dbReference>
<dbReference type="PROSITE" id="PS50195">
    <property type="entry name" value="PX"/>
    <property type="match status" value="1"/>
</dbReference>
<accession>A0A8H7W6V8</accession>
<evidence type="ECO:0000259" key="6">
    <source>
        <dbReference type="PROSITE" id="PS50195"/>
    </source>
</evidence>
<evidence type="ECO:0000256" key="3">
    <source>
        <dbReference type="SAM" id="MobiDB-lite"/>
    </source>
</evidence>
<feature type="compositionally biased region" description="Polar residues" evidence="3">
    <location>
        <begin position="581"/>
        <end position="594"/>
    </location>
</feature>
<feature type="domain" description="PX" evidence="6">
    <location>
        <begin position="898"/>
        <end position="1016"/>
    </location>
</feature>
<dbReference type="Gene3D" id="1.10.167.10">
    <property type="entry name" value="Regulator of G-protein Signalling 4, domain 2"/>
    <property type="match status" value="1"/>
</dbReference>
<sequence length="1252" mass="140677">MALKRRDVILAGVASFVAWGYAVNWVPTLRWAGYAFVVGLLLPVLGLIALLVLTSRGSRYGERNSIRRPPGAAFLATTRWRKETAALRARQAYEKQPLYPESATVSSALDGLLELIIRDFVKSWYSNISKNPAFTNEVDKTIRLALVNLRDELLAVDVTEVVTTRFVPIMTAHFRDFYDAERAIRGKHLNRSVTESEELDLAIAAKYKDGKLHPAASLAYSDTKLVQQDYLRKLTKMLLPRLLPEQVMGSGAVGVLINELVACAVLTPVMQLVSDPDTWNQVMEGYGRSMLQDRSTVRKLRAALDEHASPAPRSKRATPFPRISPGDHERRFEKFIRAIRKVNNLSDARRFRSEVSSQLKRDALQEGMDPVYLRRLDIGKKILDQRVHQLAAGGERNHMPLGSASNGAQVSKLENASLVDLLHDPSGLSYFMEYMDRQKLMPMVQFWIVVDGFRNPLEDDVAEDDEIPTTIAPWTEADRNDLAQINEAYLSKPELKVPDKSKRLVQDFLKAGKEASPQQYFLARRAILRAQTSALELMQDKHFRNFKKSDLFYKCLTSQEAMKNILPPASPIAPSRLDTMQKPSQPTRSASAQVLPTKPAPLHRISAKLVPKRADLRRQAASSVDLHAAREGNDPMTSSRGSIDEGSSPLFDDEDFDSEAMVNSTHSLDQEAENNVPDNNVVQAMEAALNDIMEDKPDVDDLRKSLFGDEYPLESPNPSLLSPGNASTRSSIDHKRVDLFGDKPEKADKADLFGEKLGKSERSEKPSIASLGLVNTSSRIGVFTDDDLFPDEEKFISDEHEDLEDERDKDDDDEVHEAAPGDLGLAEAITALTTDIDRLVAQDAVVDSLTRKAELTNNTAELRILKKSKASLQREIRRKELQRQQYVIQESDNSLYGRSTIKIKSIMVGKEDDGREYALYVVEVQRKAGEQMPAATWTITRRYSEFHDLHQRLRMKYPSVRNLDFPRRRMVMKLQSDFLHKRRIALEKYLHEILLLPDVCRSRDLRAFLSQSTIAPSVDGPFDGDDKKDIMTRFYNSVTDGMEDILGNIPVLDQLSVAGQNLLSAATSQLITMPTTISEDPITVAEAEAELNAFEDRELEPFVKPICDIFLEVFELNRGNNWLRGRAVVVVLHQLLGGTIERKVRENVKGLVSEEAIIKYITLLRDSMWPGGQQKKDGKPRTLLEKSKSRTEASLMLATLVPDLAASVVGRVNAQAASRRIFATFNNPRLNAHLAFTMLDEITDVLFGDVRV</sequence>
<keyword evidence="4" id="KW-1133">Transmembrane helix</keyword>
<dbReference type="InterPro" id="IPR013937">
    <property type="entry name" value="Sorting_nexin_C"/>
</dbReference>
<keyword evidence="9" id="KW-1185">Reference proteome</keyword>
<dbReference type="InterPro" id="IPR036305">
    <property type="entry name" value="RGS_sf"/>
</dbReference>
<dbReference type="Pfam" id="PF00787">
    <property type="entry name" value="PX"/>
    <property type="match status" value="1"/>
</dbReference>
<dbReference type="OrthoDB" id="120967at2759"/>
<keyword evidence="2" id="KW-0175">Coiled coil</keyword>
<dbReference type="PANTHER" id="PTHR22775">
    <property type="entry name" value="SORTING NEXIN"/>
    <property type="match status" value="1"/>
</dbReference>
<feature type="region of interest" description="Disordered" evidence="3">
    <location>
        <begin position="305"/>
        <end position="326"/>
    </location>
</feature>
<feature type="compositionally biased region" description="Acidic residues" evidence="3">
    <location>
        <begin position="799"/>
        <end position="815"/>
    </location>
</feature>
<name>A0A8H7W6V8_9HELO</name>
<dbReference type="EMBL" id="JAFJYH010000260">
    <property type="protein sequence ID" value="KAG4414523.1"/>
    <property type="molecule type" value="Genomic_DNA"/>
</dbReference>
<dbReference type="InterPro" id="IPR003114">
    <property type="entry name" value="Phox_assoc"/>
</dbReference>
<evidence type="ECO:0000313" key="8">
    <source>
        <dbReference type="EMBL" id="KAG4414523.1"/>
    </source>
</evidence>
<dbReference type="InterPro" id="IPR036871">
    <property type="entry name" value="PX_dom_sf"/>
</dbReference>
<dbReference type="InterPro" id="IPR016137">
    <property type="entry name" value="RGS"/>
</dbReference>
<proteinExistence type="inferred from homology"/>
<feature type="domain" description="RGS" evidence="5">
    <location>
        <begin position="417"/>
        <end position="556"/>
    </location>
</feature>
<dbReference type="PROSITE" id="PS50132">
    <property type="entry name" value="RGS"/>
    <property type="match status" value="1"/>
</dbReference>
<dbReference type="SUPFAM" id="SSF48097">
    <property type="entry name" value="Regulator of G-protein signaling, RGS"/>
    <property type="match status" value="1"/>
</dbReference>
<evidence type="ECO:0000259" key="7">
    <source>
        <dbReference type="PROSITE" id="PS51207"/>
    </source>
</evidence>
<dbReference type="InterPro" id="IPR044926">
    <property type="entry name" value="RGS_subdomain_2"/>
</dbReference>
<dbReference type="InterPro" id="IPR001683">
    <property type="entry name" value="PX_dom"/>
</dbReference>
<dbReference type="Pfam" id="PF00615">
    <property type="entry name" value="RGS"/>
    <property type="match status" value="1"/>
</dbReference>
<evidence type="ECO:0000313" key="9">
    <source>
        <dbReference type="Proteomes" id="UP000664132"/>
    </source>
</evidence>
<dbReference type="SMART" id="SM00312">
    <property type="entry name" value="PX"/>
    <property type="match status" value="1"/>
</dbReference>
<dbReference type="GO" id="GO:0035091">
    <property type="term" value="F:phosphatidylinositol binding"/>
    <property type="evidence" value="ECO:0007669"/>
    <property type="project" value="InterPro"/>
</dbReference>
<dbReference type="PROSITE" id="PS51207">
    <property type="entry name" value="PXA"/>
    <property type="match status" value="1"/>
</dbReference>
<feature type="transmembrane region" description="Helical" evidence="4">
    <location>
        <begin position="32"/>
        <end position="53"/>
    </location>
</feature>
<feature type="coiled-coil region" evidence="2">
    <location>
        <begin position="855"/>
        <end position="889"/>
    </location>
</feature>